<dbReference type="InterPro" id="IPR036987">
    <property type="entry name" value="SRA-YDG_sf"/>
</dbReference>
<proteinExistence type="predicted"/>
<feature type="coiled-coil region" evidence="1">
    <location>
        <begin position="42"/>
        <end position="69"/>
    </location>
</feature>
<reference evidence="2" key="1">
    <citation type="submission" date="2022-02" db="EMBL/GenBank/DDBJ databases">
        <authorList>
            <person name="Henning P.M."/>
            <person name="McCubbin A.G."/>
            <person name="Shore J.S."/>
        </authorList>
    </citation>
    <scope>NUCLEOTIDE SEQUENCE</scope>
    <source>
        <strain evidence="2">F60SS</strain>
        <tissue evidence="2">Leaves</tissue>
    </source>
</reference>
<accession>A0A9Q0GEN4</accession>
<dbReference type="AlphaFoldDB" id="A0A9Q0GEN4"/>
<dbReference type="Proteomes" id="UP001141552">
    <property type="component" value="Unassembled WGS sequence"/>
</dbReference>
<organism evidence="2 3">
    <name type="scientific">Turnera subulata</name>
    <dbReference type="NCBI Taxonomy" id="218843"/>
    <lineage>
        <taxon>Eukaryota</taxon>
        <taxon>Viridiplantae</taxon>
        <taxon>Streptophyta</taxon>
        <taxon>Embryophyta</taxon>
        <taxon>Tracheophyta</taxon>
        <taxon>Spermatophyta</taxon>
        <taxon>Magnoliopsida</taxon>
        <taxon>eudicotyledons</taxon>
        <taxon>Gunneridae</taxon>
        <taxon>Pentapetalae</taxon>
        <taxon>rosids</taxon>
        <taxon>fabids</taxon>
        <taxon>Malpighiales</taxon>
        <taxon>Passifloraceae</taxon>
        <taxon>Turnera</taxon>
    </lineage>
</organism>
<dbReference type="OrthoDB" id="45930at2759"/>
<reference evidence="2" key="2">
    <citation type="journal article" date="2023" name="Plants (Basel)">
        <title>Annotation of the Turnera subulata (Passifloraceae) Draft Genome Reveals the S-Locus Evolved after the Divergence of Turneroideae from Passifloroideae in a Stepwise Manner.</title>
        <authorList>
            <person name="Henning P.M."/>
            <person name="Roalson E.H."/>
            <person name="Mir W."/>
            <person name="McCubbin A.G."/>
            <person name="Shore J.S."/>
        </authorList>
    </citation>
    <scope>NUCLEOTIDE SEQUENCE</scope>
    <source>
        <strain evidence="2">F60SS</strain>
    </source>
</reference>
<dbReference type="GO" id="GO:0045046">
    <property type="term" value="P:protein import into peroxisome membrane"/>
    <property type="evidence" value="ECO:0007669"/>
    <property type="project" value="TreeGrafter"/>
</dbReference>
<protein>
    <recommendedName>
        <fullName evidence="4">Peroxin-3</fullName>
    </recommendedName>
</protein>
<sequence>MELLVLEVVCLCSGRDFWRRHRRKILVTGGVLGSGYLLYRLYDGHQRRLADLERELARQRENDELIKAQMHAHFENVQRIADTTTLPHAMHYLSTRIEEELDLSHLTERLMKGKGQPNTMSSSEKLELWERLKILSMKLHLAESVWEARSICNKFVILFVPLVNNDKDAGLQRTNKEQSFDQEFEKYNEALRVSCLEGYPVRVVSKYSRVRKWTHGLTGGKDLIAVIRASGAFSRLRSPLSSSDSGIVGEQLIEKILTVRRRYGIAPASTFSQRRKLSIPLLEG</sequence>
<dbReference type="Gene3D" id="2.30.280.10">
    <property type="entry name" value="SRA-YDG"/>
    <property type="match status" value="1"/>
</dbReference>
<dbReference type="PANTHER" id="PTHR28080:SF1">
    <property type="entry name" value="PEROXISOMAL BIOGENESIS FACTOR 3"/>
    <property type="match status" value="1"/>
</dbReference>
<dbReference type="PANTHER" id="PTHR28080">
    <property type="entry name" value="PEROXISOMAL BIOGENESIS FACTOR 3"/>
    <property type="match status" value="1"/>
</dbReference>
<dbReference type="SUPFAM" id="SSF88697">
    <property type="entry name" value="PUA domain-like"/>
    <property type="match status" value="1"/>
</dbReference>
<keyword evidence="1" id="KW-0175">Coiled coil</keyword>
<dbReference type="InterPro" id="IPR015947">
    <property type="entry name" value="PUA-like_sf"/>
</dbReference>
<gene>
    <name evidence="2" type="ORF">Tsubulata_023498</name>
</gene>
<dbReference type="GO" id="GO:0005778">
    <property type="term" value="C:peroxisomal membrane"/>
    <property type="evidence" value="ECO:0007669"/>
    <property type="project" value="InterPro"/>
</dbReference>
<name>A0A9Q0GEN4_9ROSI</name>
<dbReference type="GO" id="GO:0030674">
    <property type="term" value="F:protein-macromolecule adaptor activity"/>
    <property type="evidence" value="ECO:0007669"/>
    <property type="project" value="TreeGrafter"/>
</dbReference>
<keyword evidence="3" id="KW-1185">Reference proteome</keyword>
<dbReference type="EMBL" id="JAKUCV010000850">
    <property type="protein sequence ID" value="KAJ4848650.1"/>
    <property type="molecule type" value="Genomic_DNA"/>
</dbReference>
<comment type="caution">
    <text evidence="2">The sequence shown here is derived from an EMBL/GenBank/DDBJ whole genome shotgun (WGS) entry which is preliminary data.</text>
</comment>
<evidence type="ECO:0000256" key="1">
    <source>
        <dbReference type="SAM" id="Coils"/>
    </source>
</evidence>
<dbReference type="InterPro" id="IPR006966">
    <property type="entry name" value="Peroxin-3"/>
</dbReference>
<evidence type="ECO:0008006" key="4">
    <source>
        <dbReference type="Google" id="ProtNLM"/>
    </source>
</evidence>
<evidence type="ECO:0000313" key="3">
    <source>
        <dbReference type="Proteomes" id="UP001141552"/>
    </source>
</evidence>
<evidence type="ECO:0000313" key="2">
    <source>
        <dbReference type="EMBL" id="KAJ4848650.1"/>
    </source>
</evidence>